<protein>
    <submittedName>
        <fullName evidence="9">Cation diffusion facilitator family transporter</fullName>
    </submittedName>
</protein>
<keyword evidence="10" id="KW-1185">Reference proteome</keyword>
<dbReference type="InterPro" id="IPR036837">
    <property type="entry name" value="Cation_efflux_CTD_sf"/>
</dbReference>
<dbReference type="PANTHER" id="PTHR43840">
    <property type="entry name" value="MITOCHONDRIAL METAL TRANSPORTER 1-RELATED"/>
    <property type="match status" value="1"/>
</dbReference>
<evidence type="ECO:0000256" key="4">
    <source>
        <dbReference type="ARBA" id="ARBA00022692"/>
    </source>
</evidence>
<dbReference type="PANTHER" id="PTHR43840:SF15">
    <property type="entry name" value="MITOCHONDRIAL METAL TRANSPORTER 1-RELATED"/>
    <property type="match status" value="1"/>
</dbReference>
<accession>A0A1S6U7P8</accession>
<reference evidence="10" key="1">
    <citation type="submission" date="2016-09" db="EMBL/GenBank/DDBJ databases">
        <title>Comparative genomics of the Campylobacter concisus group.</title>
        <authorList>
            <person name="Miller W.G."/>
            <person name="Yee E."/>
            <person name="Chapman M.H."/>
            <person name="Huynh S."/>
            <person name="Bono J.L."/>
            <person name="On S.L.W."/>
            <person name="StLeger J."/>
            <person name="Foster G."/>
            <person name="Parker C.T."/>
        </authorList>
    </citation>
    <scope>NUCLEOTIDE SEQUENCE [LARGE SCALE GENOMIC DNA]</scope>
    <source>
        <strain evidence="10">RM18021</strain>
    </source>
</reference>
<feature type="domain" description="Cation efflux protein cytoplasmic" evidence="8">
    <location>
        <begin position="207"/>
        <end position="282"/>
    </location>
</feature>
<dbReference type="Proteomes" id="UP000190868">
    <property type="component" value="Chromosome"/>
</dbReference>
<keyword evidence="5" id="KW-1133">Transmembrane helix</keyword>
<gene>
    <name evidence="9" type="ORF">CPIN18021_0964</name>
</gene>
<evidence type="ECO:0000256" key="3">
    <source>
        <dbReference type="ARBA" id="ARBA00022448"/>
    </source>
</evidence>
<dbReference type="GO" id="GO:0008324">
    <property type="term" value="F:monoatomic cation transmembrane transporter activity"/>
    <property type="evidence" value="ECO:0007669"/>
    <property type="project" value="InterPro"/>
</dbReference>
<dbReference type="Gene3D" id="1.20.1510.10">
    <property type="entry name" value="Cation efflux protein transmembrane domain"/>
    <property type="match status" value="1"/>
</dbReference>
<keyword evidence="3" id="KW-0813">Transport</keyword>
<dbReference type="RefSeq" id="WP_078424544.1">
    <property type="nucleotide sequence ID" value="NZ_CP017258.1"/>
</dbReference>
<organism evidence="9 10">
    <name type="scientific">Campylobacter pinnipediorum subsp. caledonicus</name>
    <dbReference type="NCBI Taxonomy" id="1874362"/>
    <lineage>
        <taxon>Bacteria</taxon>
        <taxon>Pseudomonadati</taxon>
        <taxon>Campylobacterota</taxon>
        <taxon>Epsilonproteobacteria</taxon>
        <taxon>Campylobacterales</taxon>
        <taxon>Campylobacteraceae</taxon>
        <taxon>Campylobacter</taxon>
    </lineage>
</organism>
<dbReference type="Gene3D" id="3.30.70.1350">
    <property type="entry name" value="Cation efflux protein, cytoplasmic domain"/>
    <property type="match status" value="1"/>
</dbReference>
<dbReference type="InterPro" id="IPR027469">
    <property type="entry name" value="Cation_efflux_TMD_sf"/>
</dbReference>
<evidence type="ECO:0000313" key="9">
    <source>
        <dbReference type="EMBL" id="AQW87771.1"/>
    </source>
</evidence>
<dbReference type="InterPro" id="IPR002524">
    <property type="entry name" value="Cation_efflux"/>
</dbReference>
<dbReference type="InterPro" id="IPR050291">
    <property type="entry name" value="CDF_Transporter"/>
</dbReference>
<evidence type="ECO:0000256" key="1">
    <source>
        <dbReference type="ARBA" id="ARBA00004141"/>
    </source>
</evidence>
<dbReference type="SUPFAM" id="SSF160240">
    <property type="entry name" value="Cation efflux protein cytoplasmic domain-like"/>
    <property type="match status" value="1"/>
</dbReference>
<dbReference type="InterPro" id="IPR027470">
    <property type="entry name" value="Cation_efflux_CTD"/>
</dbReference>
<comment type="similarity">
    <text evidence="2">Belongs to the cation diffusion facilitator (CDF) transporter (TC 2.A.4) family.</text>
</comment>
<dbReference type="GO" id="GO:0016020">
    <property type="term" value="C:membrane"/>
    <property type="evidence" value="ECO:0007669"/>
    <property type="project" value="UniProtKB-SubCell"/>
</dbReference>
<dbReference type="AlphaFoldDB" id="A0A1S6U7P8"/>
<evidence type="ECO:0000256" key="5">
    <source>
        <dbReference type="ARBA" id="ARBA00022989"/>
    </source>
</evidence>
<keyword evidence="6" id="KW-0472">Membrane</keyword>
<comment type="subcellular location">
    <subcellularLocation>
        <location evidence="1">Membrane</location>
        <topology evidence="1">Multi-pass membrane protein</topology>
    </subcellularLocation>
</comment>
<evidence type="ECO:0000259" key="7">
    <source>
        <dbReference type="Pfam" id="PF01545"/>
    </source>
</evidence>
<feature type="domain" description="Cation efflux protein transmembrane" evidence="7">
    <location>
        <begin position="8"/>
        <end position="202"/>
    </location>
</feature>
<sequence length="288" mass="32908">MKLETKAIFLASIIALISAIVKIVAGFLSSSILLINSAVDSFFDSFVSFLNLFVLKKSSQSPDSTFNFGYSKLESLAAFTQGLIISCIGIFLFYKSIMKLVQNNHNLDIEISIFAMLFSLFFTAIIVFLLYYAFKKTDNLVVKTDMQHYKGDLVSNLAVLLAFVFISFTNLYIFDSLFGILASCYIIYSAFLLIKQSSYMLLDGSIDEKILCEVVQLILQREEVLSLHDVKSRQSGNRYFLSYHMVFNKTLSLNEAHDISDEIENLIKEKFKFNWDIDVHFDYFDDSN</sequence>
<evidence type="ECO:0000259" key="8">
    <source>
        <dbReference type="Pfam" id="PF16916"/>
    </source>
</evidence>
<dbReference type="EMBL" id="CP017258">
    <property type="protein sequence ID" value="AQW87771.1"/>
    <property type="molecule type" value="Genomic_DNA"/>
</dbReference>
<name>A0A1S6U7P8_9BACT</name>
<dbReference type="Pfam" id="PF16916">
    <property type="entry name" value="ZT_dimer"/>
    <property type="match status" value="1"/>
</dbReference>
<dbReference type="InterPro" id="IPR058533">
    <property type="entry name" value="Cation_efflux_TM"/>
</dbReference>
<evidence type="ECO:0000256" key="2">
    <source>
        <dbReference type="ARBA" id="ARBA00008114"/>
    </source>
</evidence>
<proteinExistence type="inferred from homology"/>
<dbReference type="SUPFAM" id="SSF161111">
    <property type="entry name" value="Cation efflux protein transmembrane domain-like"/>
    <property type="match status" value="1"/>
</dbReference>
<keyword evidence="4" id="KW-0812">Transmembrane</keyword>
<evidence type="ECO:0000313" key="10">
    <source>
        <dbReference type="Proteomes" id="UP000190868"/>
    </source>
</evidence>
<evidence type="ECO:0000256" key="6">
    <source>
        <dbReference type="ARBA" id="ARBA00023136"/>
    </source>
</evidence>
<dbReference type="NCBIfam" id="TIGR01297">
    <property type="entry name" value="CDF"/>
    <property type="match status" value="1"/>
</dbReference>
<dbReference type="Pfam" id="PF01545">
    <property type="entry name" value="Cation_efflux"/>
    <property type="match status" value="1"/>
</dbReference>